<sequence>MGIEQEIEGIRAGIKAGRFPNEASVSQGIVLRLLNGLGWPTYDTESVWPEYSLGTRRVDFALCSPPGKPIAFIEVKQIGQSDGAERQLFEYAFHIGVPLAILTDGREWNFFLPGGQGDYGERRVYKLDIVERDLAECAQRLKRYLCHVNIASGAAIEAAQDDYRNVSRERQMLAALPKAWGQIIADEDEMLLEIVADRVESLCGFKPDPDMVAKFLKEGVVTRVASAVYDNGIDRHRKLLPVAPATAVRTPLLAPNASARSLGFTLFGVLHPARNAIDALRQFFELLIAKDPAFAERFASLPKHGRSRRYLAKDVADLYPGRPDLARECSKKVAPGWWLSTNHSKQTIGRIFEMACEVAGMVPGKDLLAHLGD</sequence>
<reference evidence="2 3" key="1">
    <citation type="submission" date="2019-09" db="EMBL/GenBank/DDBJ databases">
        <title>Taxonomy of Antarctic Massilia spp.: description of Massilia rubra sp. nov., Massilia aquatica sp. nov., Massilia mucilaginosa sp. nov., Massilia frigida sp. nov. isolated from streams, lakes and regoliths.</title>
        <authorList>
            <person name="Holochova P."/>
            <person name="Sedlacek I."/>
            <person name="Kralova S."/>
            <person name="Maslanova I."/>
            <person name="Busse H.-J."/>
            <person name="Stankova E."/>
            <person name="Vrbovska V."/>
            <person name="Kovarovic V."/>
            <person name="Bartak M."/>
            <person name="Svec P."/>
            <person name="Pantucek R."/>
        </authorList>
    </citation>
    <scope>NUCLEOTIDE SEQUENCE [LARGE SCALE GENOMIC DNA]</scope>
    <source>
        <strain evidence="2 3">CCM 8692</strain>
    </source>
</reference>
<dbReference type="Proteomes" id="UP000785613">
    <property type="component" value="Unassembled WGS sequence"/>
</dbReference>
<protein>
    <recommendedName>
        <fullName evidence="1">Restriction endonuclease type I HsdR N-terminal domain-containing protein</fullName>
    </recommendedName>
</protein>
<dbReference type="Pfam" id="PF04313">
    <property type="entry name" value="HSDR_N"/>
    <property type="match status" value="1"/>
</dbReference>
<organism evidence="2 3">
    <name type="scientific">Massilia rubra</name>
    <dbReference type="NCBI Taxonomy" id="2607910"/>
    <lineage>
        <taxon>Bacteria</taxon>
        <taxon>Pseudomonadati</taxon>
        <taxon>Pseudomonadota</taxon>
        <taxon>Betaproteobacteria</taxon>
        <taxon>Burkholderiales</taxon>
        <taxon>Oxalobacteraceae</taxon>
        <taxon>Telluria group</taxon>
        <taxon>Massilia</taxon>
    </lineage>
</organism>
<feature type="domain" description="Restriction endonuclease type I HsdR N-terminal" evidence="1">
    <location>
        <begin position="55"/>
        <end position="111"/>
    </location>
</feature>
<accession>A0ABX0LTF0</accession>
<proteinExistence type="predicted"/>
<keyword evidence="3" id="KW-1185">Reference proteome</keyword>
<comment type="caution">
    <text evidence="2">The sequence shown here is derived from an EMBL/GenBank/DDBJ whole genome shotgun (WGS) entry which is preliminary data.</text>
</comment>
<dbReference type="InterPro" id="IPR007409">
    <property type="entry name" value="Restrct_endonuc_type1_HsdR_N"/>
</dbReference>
<dbReference type="RefSeq" id="WP_167226940.1">
    <property type="nucleotide sequence ID" value="NZ_VUYU01000012.1"/>
</dbReference>
<gene>
    <name evidence="2" type="ORF">F0185_18630</name>
</gene>
<evidence type="ECO:0000313" key="2">
    <source>
        <dbReference type="EMBL" id="NHZ35581.1"/>
    </source>
</evidence>
<dbReference type="EMBL" id="VUYU01000012">
    <property type="protein sequence ID" value="NHZ35581.1"/>
    <property type="molecule type" value="Genomic_DNA"/>
</dbReference>
<evidence type="ECO:0000259" key="1">
    <source>
        <dbReference type="Pfam" id="PF04313"/>
    </source>
</evidence>
<evidence type="ECO:0000313" key="3">
    <source>
        <dbReference type="Proteomes" id="UP000785613"/>
    </source>
</evidence>
<name>A0ABX0LTF0_9BURK</name>